<keyword evidence="3" id="KW-1185">Reference proteome</keyword>
<dbReference type="EMBL" id="JACHOC010000008">
    <property type="protein sequence ID" value="MBB4623968.1"/>
    <property type="molecule type" value="Genomic_DNA"/>
</dbReference>
<sequence>MDTDNFQAFILQADNDIDDFMASFNLSSNDTNHFINKNTTYNPEKKLKEIFSGFISQFSEFPPTKEMAIFAMNCYIEAWRVSDQKVINEIDKQLLKWIETEFNLFKAFEEKLYTKQLTHLFTSIEEQVKFSNMVLNCRKSCAGKSLEHHLETFFQKQGLIFEYQPLTENNKKTGFYISW</sequence>
<feature type="domain" description="Restriction endonuclease type II EcoRII C-terminal" evidence="1">
    <location>
        <begin position="105"/>
        <end position="175"/>
    </location>
</feature>
<evidence type="ECO:0000313" key="3">
    <source>
        <dbReference type="Proteomes" id="UP000533637"/>
    </source>
</evidence>
<evidence type="ECO:0000313" key="2">
    <source>
        <dbReference type="EMBL" id="MBB4623968.1"/>
    </source>
</evidence>
<dbReference type="SUPFAM" id="SSF52980">
    <property type="entry name" value="Restriction endonuclease-like"/>
    <property type="match status" value="1"/>
</dbReference>
<reference evidence="2 3" key="1">
    <citation type="submission" date="2020-08" db="EMBL/GenBank/DDBJ databases">
        <title>Genomic Encyclopedia of Type Strains, Phase IV (KMG-IV): sequencing the most valuable type-strain genomes for metagenomic binning, comparative biology and taxonomic classification.</title>
        <authorList>
            <person name="Goeker M."/>
        </authorList>
    </citation>
    <scope>NUCLEOTIDE SEQUENCE [LARGE SCALE GENOMIC DNA]</scope>
    <source>
        <strain evidence="2 3">DSM 102983</strain>
    </source>
</reference>
<proteinExistence type="predicted"/>
<gene>
    <name evidence="2" type="ORF">GGQ57_003892</name>
</gene>
<protein>
    <recommendedName>
        <fullName evidence="1">Restriction endonuclease type II EcoRII C-terminal domain-containing protein</fullName>
    </recommendedName>
</protein>
<dbReference type="Proteomes" id="UP000533637">
    <property type="component" value="Unassembled WGS sequence"/>
</dbReference>
<dbReference type="Pfam" id="PF09019">
    <property type="entry name" value="EcoRII-C"/>
    <property type="match status" value="1"/>
</dbReference>
<dbReference type="Gene3D" id="3.40.91.80">
    <property type="match status" value="1"/>
</dbReference>
<evidence type="ECO:0000259" key="1">
    <source>
        <dbReference type="Pfam" id="PF09019"/>
    </source>
</evidence>
<dbReference type="InterPro" id="IPR011335">
    <property type="entry name" value="Restrct_endonuc-II-like"/>
</dbReference>
<name>A0ABR6KT37_9BACT</name>
<comment type="caution">
    <text evidence="2">The sequence shown here is derived from an EMBL/GenBank/DDBJ whole genome shotgun (WGS) entry which is preliminary data.</text>
</comment>
<dbReference type="InterPro" id="IPR038365">
    <property type="entry name" value="EcoRII_C_sf"/>
</dbReference>
<accession>A0ABR6KT37</accession>
<organism evidence="2 3">
    <name type="scientific">Parabacteroides faecis</name>
    <dbReference type="NCBI Taxonomy" id="1217282"/>
    <lineage>
        <taxon>Bacteria</taxon>
        <taxon>Pseudomonadati</taxon>
        <taxon>Bacteroidota</taxon>
        <taxon>Bacteroidia</taxon>
        <taxon>Bacteroidales</taxon>
        <taxon>Tannerellaceae</taxon>
        <taxon>Parabacteroides</taxon>
    </lineage>
</organism>
<dbReference type="InterPro" id="IPR015109">
    <property type="entry name" value="Restrct_endonuc_II_EcoRII_C"/>
</dbReference>